<dbReference type="PANTHER" id="PTHR36223">
    <property type="entry name" value="BETA-LACTAMASE-TYPE TRANSPEPTIDASE FOLD DOMAIN CONTAINING PROTEIN"/>
    <property type="match status" value="1"/>
</dbReference>
<organism evidence="2 3">
    <name type="scientific">Dendryphion nanum</name>
    <dbReference type="NCBI Taxonomy" id="256645"/>
    <lineage>
        <taxon>Eukaryota</taxon>
        <taxon>Fungi</taxon>
        <taxon>Dikarya</taxon>
        <taxon>Ascomycota</taxon>
        <taxon>Pezizomycotina</taxon>
        <taxon>Dothideomycetes</taxon>
        <taxon>Pleosporomycetidae</taxon>
        <taxon>Pleosporales</taxon>
        <taxon>Torulaceae</taxon>
        <taxon>Dendryphion</taxon>
    </lineage>
</organism>
<dbReference type="Proteomes" id="UP000700596">
    <property type="component" value="Unassembled WGS sequence"/>
</dbReference>
<dbReference type="EMBL" id="JAGMWT010000007">
    <property type="protein sequence ID" value="KAH7125781.1"/>
    <property type="molecule type" value="Genomic_DNA"/>
</dbReference>
<name>A0A9P9DV21_9PLEO</name>
<protein>
    <recommendedName>
        <fullName evidence="1">DUF7918 domain-containing protein</fullName>
    </recommendedName>
</protein>
<proteinExistence type="predicted"/>
<dbReference type="Pfam" id="PF25534">
    <property type="entry name" value="DUF7918"/>
    <property type="match status" value="1"/>
</dbReference>
<sequence length="313" mass="35537">MAVIFPADDRPGVTANVCVNDVAVREYNDDDVEEEDGQVSVTKYIEATSEAPFKLEISFQEHHRTAHGVDIIVFLDGENVFQCVLRHYKLKTTMTCTGWRGWADGSFCTRKFRFTELKIAEDIAPSSIETREALKRAGQISVKLRRITNIRSSTVTSRRWTGTSQEQYYPNAVSEKDLKGKTITHCAKLDLATPSCSPGSLSRDLIDKTPFAQFVFKYRSREALKSLLVIPRTPIPVPLEDRPVESLTHQEALELLRRQKENAARNITIEPVIKREHMSDDDDDDDEIFITSSKRAKSCSTIDQKRVEVIELD</sequence>
<dbReference type="InterPro" id="IPR057678">
    <property type="entry name" value="DUF7918"/>
</dbReference>
<feature type="domain" description="DUF7918" evidence="1">
    <location>
        <begin position="12"/>
        <end position="233"/>
    </location>
</feature>
<comment type="caution">
    <text evidence="2">The sequence shown here is derived from an EMBL/GenBank/DDBJ whole genome shotgun (WGS) entry which is preliminary data.</text>
</comment>
<reference evidence="2" key="1">
    <citation type="journal article" date="2021" name="Nat. Commun.">
        <title>Genetic determinants of endophytism in the Arabidopsis root mycobiome.</title>
        <authorList>
            <person name="Mesny F."/>
            <person name="Miyauchi S."/>
            <person name="Thiergart T."/>
            <person name="Pickel B."/>
            <person name="Atanasova L."/>
            <person name="Karlsson M."/>
            <person name="Huettel B."/>
            <person name="Barry K.W."/>
            <person name="Haridas S."/>
            <person name="Chen C."/>
            <person name="Bauer D."/>
            <person name="Andreopoulos W."/>
            <person name="Pangilinan J."/>
            <person name="LaButti K."/>
            <person name="Riley R."/>
            <person name="Lipzen A."/>
            <person name="Clum A."/>
            <person name="Drula E."/>
            <person name="Henrissat B."/>
            <person name="Kohler A."/>
            <person name="Grigoriev I.V."/>
            <person name="Martin F.M."/>
            <person name="Hacquard S."/>
        </authorList>
    </citation>
    <scope>NUCLEOTIDE SEQUENCE</scope>
    <source>
        <strain evidence="2">MPI-CAGE-CH-0243</strain>
    </source>
</reference>
<dbReference type="OrthoDB" id="3364132at2759"/>
<keyword evidence="3" id="KW-1185">Reference proteome</keyword>
<dbReference type="AlphaFoldDB" id="A0A9P9DV21"/>
<gene>
    <name evidence="2" type="ORF">B0J11DRAFT_487707</name>
</gene>
<accession>A0A9P9DV21</accession>
<dbReference type="PANTHER" id="PTHR36223:SF1">
    <property type="entry name" value="TRANSCRIPTION ELONGATION FACTOR EAF N-TERMINAL DOMAIN-CONTAINING PROTEIN"/>
    <property type="match status" value="1"/>
</dbReference>
<evidence type="ECO:0000313" key="2">
    <source>
        <dbReference type="EMBL" id="KAH7125781.1"/>
    </source>
</evidence>
<evidence type="ECO:0000259" key="1">
    <source>
        <dbReference type="Pfam" id="PF25534"/>
    </source>
</evidence>
<evidence type="ECO:0000313" key="3">
    <source>
        <dbReference type="Proteomes" id="UP000700596"/>
    </source>
</evidence>